<dbReference type="SUPFAM" id="SSF48647">
    <property type="entry name" value="Fungal elicitin"/>
    <property type="match status" value="1"/>
</dbReference>
<dbReference type="OMA" id="DCKALYA"/>
<evidence type="ECO:0000313" key="9">
    <source>
        <dbReference type="EMBL" id="EQC25860.1"/>
    </source>
</evidence>
<dbReference type="RefSeq" id="XP_008620735.1">
    <property type="nucleotide sequence ID" value="XM_008622513.1"/>
</dbReference>
<keyword evidence="10" id="KW-1185">Reference proteome</keyword>
<dbReference type="GO" id="GO:0052040">
    <property type="term" value="P:symbiont-mediated perturbation of host programmed cell death"/>
    <property type="evidence" value="ECO:0007669"/>
    <property type="project" value="UniProtKB-UniRule"/>
</dbReference>
<gene>
    <name evidence="9" type="ORF">SDRG_16309</name>
</gene>
<evidence type="ECO:0000256" key="2">
    <source>
        <dbReference type="ARBA" id="ARBA00009544"/>
    </source>
</evidence>
<evidence type="ECO:0000313" key="10">
    <source>
        <dbReference type="Proteomes" id="UP000030762"/>
    </source>
</evidence>
<feature type="compositionally biased region" description="Polar residues" evidence="7">
    <location>
        <begin position="120"/>
        <end position="133"/>
    </location>
</feature>
<dbReference type="Proteomes" id="UP000030762">
    <property type="component" value="Unassembled WGS sequence"/>
</dbReference>
<dbReference type="eggNOG" id="ENOG502SQMQ">
    <property type="taxonomic scope" value="Eukaryota"/>
</dbReference>
<evidence type="ECO:0000256" key="6">
    <source>
        <dbReference type="RuleBase" id="RU368111"/>
    </source>
</evidence>
<dbReference type="OrthoDB" id="10529227at2759"/>
<evidence type="ECO:0000256" key="3">
    <source>
        <dbReference type="ARBA" id="ARBA00022525"/>
    </source>
</evidence>
<accession>T0PXU3</accession>
<dbReference type="EMBL" id="JH767253">
    <property type="protein sequence ID" value="EQC25860.1"/>
    <property type="molecule type" value="Genomic_DNA"/>
</dbReference>
<protein>
    <recommendedName>
        <fullName evidence="6">Elicitin</fullName>
    </recommendedName>
</protein>
<feature type="compositionally biased region" description="Low complexity" evidence="7">
    <location>
        <begin position="137"/>
        <end position="171"/>
    </location>
</feature>
<name>T0PXU3_SAPDV</name>
<keyword evidence="3 6" id="KW-0964">Secreted</keyword>
<keyword evidence="4 6" id="KW-0928">Hypersensitive response elicitation</keyword>
<reference evidence="9 10" key="1">
    <citation type="submission" date="2012-04" db="EMBL/GenBank/DDBJ databases">
        <title>The Genome Sequence of Saprolegnia declina VS20.</title>
        <authorList>
            <consortium name="The Broad Institute Genome Sequencing Platform"/>
            <person name="Russ C."/>
            <person name="Nusbaum C."/>
            <person name="Tyler B."/>
            <person name="van West P."/>
            <person name="Dieguez-Uribeondo J."/>
            <person name="de Bruijn I."/>
            <person name="Tripathy S."/>
            <person name="Jiang R."/>
            <person name="Young S.K."/>
            <person name="Zeng Q."/>
            <person name="Gargeya S."/>
            <person name="Fitzgerald M."/>
            <person name="Haas B."/>
            <person name="Abouelleil A."/>
            <person name="Alvarado L."/>
            <person name="Arachchi H.M."/>
            <person name="Berlin A."/>
            <person name="Chapman S.B."/>
            <person name="Goldberg J."/>
            <person name="Griggs A."/>
            <person name="Gujja S."/>
            <person name="Hansen M."/>
            <person name="Howarth C."/>
            <person name="Imamovic A."/>
            <person name="Larimer J."/>
            <person name="McCowen C."/>
            <person name="Montmayeur A."/>
            <person name="Murphy C."/>
            <person name="Neiman D."/>
            <person name="Pearson M."/>
            <person name="Priest M."/>
            <person name="Roberts A."/>
            <person name="Saif S."/>
            <person name="Shea T."/>
            <person name="Sisk P."/>
            <person name="Sykes S."/>
            <person name="Wortman J."/>
            <person name="Nusbaum C."/>
            <person name="Birren B."/>
        </authorList>
    </citation>
    <scope>NUCLEOTIDE SEQUENCE [LARGE SCALE GENOMIC DNA]</scope>
    <source>
        <strain evidence="9 10">VS20</strain>
    </source>
</reference>
<evidence type="ECO:0000256" key="8">
    <source>
        <dbReference type="SAM" id="SignalP"/>
    </source>
</evidence>
<feature type="chain" id="PRO_5004582830" description="Elicitin" evidence="8">
    <location>
        <begin position="18"/>
        <end position="192"/>
    </location>
</feature>
<dbReference type="GeneID" id="19957036"/>
<feature type="region of interest" description="Disordered" evidence="7">
    <location>
        <begin position="118"/>
        <end position="171"/>
    </location>
</feature>
<organism evidence="9 10">
    <name type="scientific">Saprolegnia diclina (strain VS20)</name>
    <dbReference type="NCBI Taxonomy" id="1156394"/>
    <lineage>
        <taxon>Eukaryota</taxon>
        <taxon>Sar</taxon>
        <taxon>Stramenopiles</taxon>
        <taxon>Oomycota</taxon>
        <taxon>Saprolegniomycetes</taxon>
        <taxon>Saprolegniales</taxon>
        <taxon>Saprolegniaceae</taxon>
        <taxon>Saprolegnia</taxon>
    </lineage>
</organism>
<comment type="similarity">
    <text evidence="2 6">Belongs to the elicitin family.</text>
</comment>
<evidence type="ECO:0000256" key="5">
    <source>
        <dbReference type="ARBA" id="ARBA00023157"/>
    </source>
</evidence>
<feature type="signal peptide" evidence="8">
    <location>
        <begin position="1"/>
        <end position="17"/>
    </location>
</feature>
<comment type="subcellular location">
    <subcellularLocation>
        <location evidence="1 6">Secreted</location>
    </subcellularLocation>
</comment>
<sequence length="192" mass="18684">MKFTSVILAAAVATVAAVPCEQGTLITAFGAVMISPEHAACQEASGFTLINLATNVLPTPEQAKKMVASADCKALYANMQKVSATVTPSCTIAGVELSTIATTPLEKVLAAFASGGKTDAATTAPSSGKTDAATTVPAGKPANTTTTAPADITKPTTATATATPAPTAKPSSAASAGVAVAALALTAAAALH</sequence>
<evidence type="ECO:0000256" key="1">
    <source>
        <dbReference type="ARBA" id="ARBA00004613"/>
    </source>
</evidence>
<comment type="function">
    <text evidence="6">Induces local and distal defense responses (incompatible hypersensitive reaction) in plants from the solanaceae and cruciferae families. Elicits leaf necrosis and causes the accumulation of pathogenesis-related proteins. Might interact with the lipidic molecules of the plasma membrane.</text>
</comment>
<dbReference type="GO" id="GO:0005576">
    <property type="term" value="C:extracellular region"/>
    <property type="evidence" value="ECO:0007669"/>
    <property type="project" value="UniProtKB-SubCell"/>
</dbReference>
<dbReference type="Pfam" id="PF00964">
    <property type="entry name" value="Elicitin"/>
    <property type="match status" value="1"/>
</dbReference>
<evidence type="ECO:0000256" key="7">
    <source>
        <dbReference type="SAM" id="MobiDB-lite"/>
    </source>
</evidence>
<keyword evidence="8" id="KW-0732">Signal</keyword>
<dbReference type="InterPro" id="IPR002200">
    <property type="entry name" value="Elicitin"/>
</dbReference>
<dbReference type="InParanoid" id="T0PXU3"/>
<dbReference type="VEuPathDB" id="FungiDB:SDRG_16309"/>
<dbReference type="InterPro" id="IPR036470">
    <property type="entry name" value="Elicitin_sf"/>
</dbReference>
<evidence type="ECO:0000256" key="4">
    <source>
        <dbReference type="ARBA" id="ARBA00022978"/>
    </source>
</evidence>
<dbReference type="Gene3D" id="1.10.239.10">
    <property type="entry name" value="Elicitin domain"/>
    <property type="match status" value="1"/>
</dbReference>
<proteinExistence type="inferred from homology"/>
<dbReference type="AlphaFoldDB" id="T0PXU3"/>
<keyword evidence="5 6" id="KW-1015">Disulfide bond</keyword>